<keyword evidence="4" id="KW-1185">Reference proteome</keyword>
<evidence type="ECO:0000313" key="4">
    <source>
        <dbReference type="Proteomes" id="UP000722485"/>
    </source>
</evidence>
<proteinExistence type="predicted"/>
<reference evidence="3" key="1">
    <citation type="submission" date="2020-03" db="EMBL/GenBank/DDBJ databases">
        <title>Draft Genome Sequence of Cylindrodendrum hubeiense.</title>
        <authorList>
            <person name="Buettner E."/>
            <person name="Kellner H."/>
        </authorList>
    </citation>
    <scope>NUCLEOTIDE SEQUENCE</scope>
    <source>
        <strain evidence="3">IHI 201604</strain>
    </source>
</reference>
<evidence type="ECO:0000256" key="2">
    <source>
        <dbReference type="SAM" id="SignalP"/>
    </source>
</evidence>
<dbReference type="Proteomes" id="UP000722485">
    <property type="component" value="Unassembled WGS sequence"/>
</dbReference>
<accession>A0A9P5HNX1</accession>
<feature type="chain" id="PRO_5040405159" evidence="2">
    <location>
        <begin position="23"/>
        <end position="270"/>
    </location>
</feature>
<dbReference type="EMBL" id="JAANBB010000019">
    <property type="protein sequence ID" value="KAF7555570.1"/>
    <property type="molecule type" value="Genomic_DNA"/>
</dbReference>
<feature type="signal peptide" evidence="2">
    <location>
        <begin position="1"/>
        <end position="22"/>
    </location>
</feature>
<name>A0A9P5HNX1_9HYPO</name>
<keyword evidence="2" id="KW-0732">Signal</keyword>
<gene>
    <name evidence="3" type="ORF">G7Z17_g2028</name>
</gene>
<comment type="caution">
    <text evidence="3">The sequence shown here is derived from an EMBL/GenBank/DDBJ whole genome shotgun (WGS) entry which is preliminary data.</text>
</comment>
<dbReference type="AlphaFoldDB" id="A0A9P5HNX1"/>
<protein>
    <submittedName>
        <fullName evidence="3">Uncharacterized protein</fullName>
    </submittedName>
</protein>
<feature type="region of interest" description="Disordered" evidence="1">
    <location>
        <begin position="52"/>
        <end position="122"/>
    </location>
</feature>
<evidence type="ECO:0000313" key="3">
    <source>
        <dbReference type="EMBL" id="KAF7555570.1"/>
    </source>
</evidence>
<evidence type="ECO:0000256" key="1">
    <source>
        <dbReference type="SAM" id="MobiDB-lite"/>
    </source>
</evidence>
<organism evidence="3 4">
    <name type="scientific">Cylindrodendrum hubeiense</name>
    <dbReference type="NCBI Taxonomy" id="595255"/>
    <lineage>
        <taxon>Eukaryota</taxon>
        <taxon>Fungi</taxon>
        <taxon>Dikarya</taxon>
        <taxon>Ascomycota</taxon>
        <taxon>Pezizomycotina</taxon>
        <taxon>Sordariomycetes</taxon>
        <taxon>Hypocreomycetidae</taxon>
        <taxon>Hypocreales</taxon>
        <taxon>Nectriaceae</taxon>
        <taxon>Cylindrodendrum</taxon>
    </lineage>
</organism>
<sequence>MYSQLSSIVLSLLVAQAQFASAGPCRLSSTSLSTIVPSTTPSETPVIFTSSTSSEIISTEEASTSTEEASTSTEETTTSTEEAITTTTLALTTSTEEAITTSTEAPTTSTTVEPTSTTTTAAPTATEWSKIIAINPSGVETAGKYVLTATGKMYVTLSTTATGIDGKLKIDENTSRLYFTAADGTIYWATTTFPNNTISGEWMQFWKASDLATATGHYYVTGTRDSEGYLSCVSEGGTVLNTVQLSGNVNVWLVKEVSASFTALRLLPSN</sequence>